<organism evidence="5 6">
    <name type="scientific">Novosphingobium beihaiensis</name>
    <dbReference type="NCBI Taxonomy" id="2930389"/>
    <lineage>
        <taxon>Bacteria</taxon>
        <taxon>Pseudomonadati</taxon>
        <taxon>Pseudomonadota</taxon>
        <taxon>Alphaproteobacteria</taxon>
        <taxon>Sphingomonadales</taxon>
        <taxon>Sphingomonadaceae</taxon>
        <taxon>Novosphingobium</taxon>
    </lineage>
</organism>
<keyword evidence="1" id="KW-0238">DNA-binding</keyword>
<evidence type="ECO:0000313" key="5">
    <source>
        <dbReference type="EMBL" id="MCJ2189030.1"/>
    </source>
</evidence>
<proteinExistence type="predicted"/>
<sequence length="584" mass="65197">MDAIAYIRWSSDDQAKGDSERRQIESARRLCEQRGWDLIETAIDSGKSAYKGKNRAKGGKLASIEERAAKGLLRGKALIIENIDRLSRQEPIIGLNLINGLVASGITLVESESGQSYTQESVRDNWQTLITPFLRAGLAYDEARTKGRRVAEAFQGTIDRGFVTKDGLADLRFVPSWIGRDGADYMVIEERAAIVRRIFERCLAGYGLRSICEELNADLANTRWQKGDWTQANIRDILRGRGALGEFCRHSESAEGRKQRTGNWVRVCDPVISAETWHRAQEALDRRRSSGGKRRGMVNLLQGFTFCAARGQNGMCGSRMIITQTDRNMPRKARLRCARNHRAAGCKSSTSFHYEHLLNGVLDHILHIALDEPEIDNTDDSGLAVAKLELVSAEKRLDNLVDAYANNPSDAMLRGIKRAESEIIDRKAKISQLSHEAERQNNTKPRKELAEEIANLRSRLKDDEDARRRVHAALSEIITSIFLYPETREAHVLVAGIHAFKFDGLGNLLQQSVATSALLPGAHAESPLALDRYRERNPALPVPILNIAKERDYGAEQARDAANPDAGFDADGKFIPIWKPVDAR</sequence>
<feature type="coiled-coil region" evidence="3">
    <location>
        <begin position="383"/>
        <end position="466"/>
    </location>
</feature>
<dbReference type="InterPro" id="IPR011109">
    <property type="entry name" value="DNA_bind_recombinase_dom"/>
</dbReference>
<dbReference type="InterPro" id="IPR050639">
    <property type="entry name" value="SSR_resolvase"/>
</dbReference>
<evidence type="ECO:0000256" key="2">
    <source>
        <dbReference type="ARBA" id="ARBA00023172"/>
    </source>
</evidence>
<feature type="domain" description="Recombinase" evidence="4">
    <location>
        <begin position="175"/>
        <end position="290"/>
    </location>
</feature>
<dbReference type="Proteomes" id="UP001202281">
    <property type="component" value="Unassembled WGS sequence"/>
</dbReference>
<dbReference type="PROSITE" id="PS51737">
    <property type="entry name" value="RECOMBINASE_DNA_BIND"/>
    <property type="match status" value="1"/>
</dbReference>
<accession>A0ABT0BVL8</accession>
<gene>
    <name evidence="5" type="ORF">MTR66_19695</name>
</gene>
<dbReference type="CDD" id="cd00338">
    <property type="entry name" value="Ser_Recombinase"/>
    <property type="match status" value="1"/>
</dbReference>
<dbReference type="SMART" id="SM00857">
    <property type="entry name" value="Resolvase"/>
    <property type="match status" value="1"/>
</dbReference>
<keyword evidence="3" id="KW-0175">Coiled coil</keyword>
<evidence type="ECO:0000256" key="3">
    <source>
        <dbReference type="SAM" id="Coils"/>
    </source>
</evidence>
<protein>
    <submittedName>
        <fullName evidence="5">Recombinase family protein</fullName>
    </submittedName>
</protein>
<dbReference type="Pfam" id="PF07508">
    <property type="entry name" value="Recombinase"/>
    <property type="match status" value="1"/>
</dbReference>
<reference evidence="5 6" key="1">
    <citation type="submission" date="2022-04" db="EMBL/GenBank/DDBJ databases">
        <title>Identification of a novel bacterium isolated from mangrove sediments.</title>
        <authorList>
            <person name="Pan X."/>
        </authorList>
    </citation>
    <scope>NUCLEOTIDE SEQUENCE [LARGE SCALE GENOMIC DNA]</scope>
    <source>
        <strain evidence="5 6">B2638</strain>
    </source>
</reference>
<dbReference type="RefSeq" id="WP_243924162.1">
    <property type="nucleotide sequence ID" value="NZ_JALHLG010000058.1"/>
</dbReference>
<dbReference type="SUPFAM" id="SSF53041">
    <property type="entry name" value="Resolvase-like"/>
    <property type="match status" value="1"/>
</dbReference>
<evidence type="ECO:0000313" key="6">
    <source>
        <dbReference type="Proteomes" id="UP001202281"/>
    </source>
</evidence>
<dbReference type="InterPro" id="IPR038109">
    <property type="entry name" value="DNA_bind_recomb_sf"/>
</dbReference>
<dbReference type="InterPro" id="IPR036162">
    <property type="entry name" value="Resolvase-like_N_sf"/>
</dbReference>
<dbReference type="EMBL" id="JALHLG010000058">
    <property type="protein sequence ID" value="MCJ2189030.1"/>
    <property type="molecule type" value="Genomic_DNA"/>
</dbReference>
<evidence type="ECO:0000256" key="1">
    <source>
        <dbReference type="ARBA" id="ARBA00023125"/>
    </source>
</evidence>
<dbReference type="PANTHER" id="PTHR30461">
    <property type="entry name" value="DNA-INVERTASE FROM LAMBDOID PROPHAGE"/>
    <property type="match status" value="1"/>
</dbReference>
<keyword evidence="6" id="KW-1185">Reference proteome</keyword>
<dbReference type="Gene3D" id="3.90.1750.20">
    <property type="entry name" value="Putative Large Serine Recombinase, Chain B, Domain 2"/>
    <property type="match status" value="1"/>
</dbReference>
<name>A0ABT0BVL8_9SPHN</name>
<evidence type="ECO:0000259" key="4">
    <source>
        <dbReference type="PROSITE" id="PS51737"/>
    </source>
</evidence>
<dbReference type="Gene3D" id="3.40.50.1390">
    <property type="entry name" value="Resolvase, N-terminal catalytic domain"/>
    <property type="match status" value="1"/>
</dbReference>
<dbReference type="Pfam" id="PF00239">
    <property type="entry name" value="Resolvase"/>
    <property type="match status" value="1"/>
</dbReference>
<dbReference type="InterPro" id="IPR006119">
    <property type="entry name" value="Resolv_N"/>
</dbReference>
<dbReference type="PANTHER" id="PTHR30461:SF2">
    <property type="entry name" value="SERINE RECOMBINASE PINE-RELATED"/>
    <property type="match status" value="1"/>
</dbReference>
<keyword evidence="2" id="KW-0233">DNA recombination</keyword>
<comment type="caution">
    <text evidence="5">The sequence shown here is derived from an EMBL/GenBank/DDBJ whole genome shotgun (WGS) entry which is preliminary data.</text>
</comment>